<dbReference type="Proteomes" id="UP001162483">
    <property type="component" value="Unassembled WGS sequence"/>
</dbReference>
<gene>
    <name evidence="1" type="ORF">SPARVUS_LOCUS5397036</name>
</gene>
<sequence>MALHSRAIQTRVLTVKIKHTQHTVNPLIAPDANPFLPSAISTVSVLFVSTDHCIGVTGDFSDIKSVPPSVRMPTVVPQSHYKLLIATITSKKKISISIYSAICKRYNFLVNQLI</sequence>
<dbReference type="EMBL" id="CATNWA010011135">
    <property type="protein sequence ID" value="CAI9561206.1"/>
    <property type="molecule type" value="Genomic_DNA"/>
</dbReference>
<organism evidence="1 2">
    <name type="scientific">Staurois parvus</name>
    <dbReference type="NCBI Taxonomy" id="386267"/>
    <lineage>
        <taxon>Eukaryota</taxon>
        <taxon>Metazoa</taxon>
        <taxon>Chordata</taxon>
        <taxon>Craniata</taxon>
        <taxon>Vertebrata</taxon>
        <taxon>Euteleostomi</taxon>
        <taxon>Amphibia</taxon>
        <taxon>Batrachia</taxon>
        <taxon>Anura</taxon>
        <taxon>Neobatrachia</taxon>
        <taxon>Ranoidea</taxon>
        <taxon>Ranidae</taxon>
        <taxon>Staurois</taxon>
    </lineage>
</organism>
<evidence type="ECO:0000313" key="1">
    <source>
        <dbReference type="EMBL" id="CAI9561206.1"/>
    </source>
</evidence>
<name>A0ABN9CM74_9NEOB</name>
<accession>A0ABN9CM74</accession>
<protein>
    <submittedName>
        <fullName evidence="1">Uncharacterized protein</fullName>
    </submittedName>
</protein>
<evidence type="ECO:0000313" key="2">
    <source>
        <dbReference type="Proteomes" id="UP001162483"/>
    </source>
</evidence>
<keyword evidence="2" id="KW-1185">Reference proteome</keyword>
<proteinExistence type="predicted"/>
<feature type="non-terminal residue" evidence="1">
    <location>
        <position position="114"/>
    </location>
</feature>
<reference evidence="1" key="1">
    <citation type="submission" date="2023-05" db="EMBL/GenBank/DDBJ databases">
        <authorList>
            <person name="Stuckert A."/>
        </authorList>
    </citation>
    <scope>NUCLEOTIDE SEQUENCE</scope>
</reference>
<comment type="caution">
    <text evidence="1">The sequence shown here is derived from an EMBL/GenBank/DDBJ whole genome shotgun (WGS) entry which is preliminary data.</text>
</comment>